<dbReference type="SUPFAM" id="SSF48019">
    <property type="entry name" value="post-AAA+ oligomerization domain-like"/>
    <property type="match status" value="1"/>
</dbReference>
<dbReference type="Proteomes" id="UP000320781">
    <property type="component" value="Unassembled WGS sequence"/>
</dbReference>
<dbReference type="InterPro" id="IPR027417">
    <property type="entry name" value="P-loop_NTPase"/>
</dbReference>
<dbReference type="InterPro" id="IPR008921">
    <property type="entry name" value="DNA_pol3_clamp-load_cplx_C"/>
</dbReference>
<sequence length="337" mass="38729">MRYRDLIKEIEDGTVASAYLFEGEEGYLKEEALKKLREALVSPGYEDFDYEDLSCRDVSISHLLESINILPFRGERRLVVVRDMDSSSPAHGKALIEYLRNPVPSTCLVGLGRKFNRKTKLYGTFRERGKIVSFYPLRDEEVVDWIRGRVKKEGKRISPQAGMYLQESVGNDLQRLKGEIEKLVLFSHPKASIEKEDVENLVGEGREPGIFDLTRAIRERKVPRALLSLSQLLDRGERPTRIHALVAREIKILLRLKEKGGRIAPDEACSIIFPGKGNYTRFYWDIARSYIQASEGFTQEELINGYHQLVETELSIKTGREDERRALEKMILSLLVR</sequence>
<dbReference type="GO" id="GO:0003887">
    <property type="term" value="F:DNA-directed DNA polymerase activity"/>
    <property type="evidence" value="ECO:0007669"/>
    <property type="project" value="UniProtKB-KW"/>
</dbReference>
<evidence type="ECO:0000259" key="9">
    <source>
        <dbReference type="Pfam" id="PF06144"/>
    </source>
</evidence>
<keyword evidence="5" id="KW-0235">DNA replication</keyword>
<gene>
    <name evidence="11" type="primary">holA</name>
    <name evidence="11" type="ORF">E3J95_06590</name>
</gene>
<keyword evidence="3 11" id="KW-0808">Transferase</keyword>
<comment type="caution">
    <text evidence="11">The sequence shown here is derived from an EMBL/GenBank/DDBJ whole genome shotgun (WGS) entry which is preliminary data.</text>
</comment>
<comment type="catalytic activity">
    <reaction evidence="8">
        <text>DNA(n) + a 2'-deoxyribonucleoside 5'-triphosphate = DNA(n+1) + diphosphate</text>
        <dbReference type="Rhea" id="RHEA:22508"/>
        <dbReference type="Rhea" id="RHEA-COMP:17339"/>
        <dbReference type="Rhea" id="RHEA-COMP:17340"/>
        <dbReference type="ChEBI" id="CHEBI:33019"/>
        <dbReference type="ChEBI" id="CHEBI:61560"/>
        <dbReference type="ChEBI" id="CHEBI:173112"/>
        <dbReference type="EC" id="2.7.7.7"/>
    </reaction>
</comment>
<evidence type="ECO:0000256" key="3">
    <source>
        <dbReference type="ARBA" id="ARBA00022679"/>
    </source>
</evidence>
<evidence type="ECO:0000313" key="11">
    <source>
        <dbReference type="EMBL" id="TES84474.1"/>
    </source>
</evidence>
<dbReference type="Gene3D" id="1.10.8.60">
    <property type="match status" value="1"/>
</dbReference>
<dbReference type="InterPro" id="IPR005790">
    <property type="entry name" value="DNA_polIII_delta"/>
</dbReference>
<evidence type="ECO:0000256" key="8">
    <source>
        <dbReference type="ARBA" id="ARBA00049244"/>
    </source>
</evidence>
<dbReference type="EMBL" id="SOKU01000322">
    <property type="protein sequence ID" value="TES84474.1"/>
    <property type="molecule type" value="Genomic_DNA"/>
</dbReference>
<dbReference type="EC" id="2.7.7.7" evidence="1"/>
<dbReference type="Gene3D" id="3.40.50.300">
    <property type="entry name" value="P-loop containing nucleotide triphosphate hydrolases"/>
    <property type="match status" value="1"/>
</dbReference>
<protein>
    <recommendedName>
        <fullName evidence="2">DNA polymerase III subunit delta</fullName>
        <ecNumber evidence="1">2.7.7.7</ecNumber>
    </recommendedName>
</protein>
<keyword evidence="6" id="KW-0239">DNA-directed DNA polymerase</keyword>
<dbReference type="PANTHER" id="PTHR34388:SF1">
    <property type="entry name" value="DNA POLYMERASE III SUBUNIT DELTA"/>
    <property type="match status" value="1"/>
</dbReference>
<feature type="domain" description="DNA polymerase III delta subunit-like C-terminal" evidence="10">
    <location>
        <begin position="210"/>
        <end position="258"/>
    </location>
</feature>
<evidence type="ECO:0000313" key="12">
    <source>
        <dbReference type="Proteomes" id="UP000320781"/>
    </source>
</evidence>
<accession>A0A523QG94</accession>
<keyword evidence="4 11" id="KW-0548">Nucleotidyltransferase</keyword>
<comment type="similarity">
    <text evidence="7">Belongs to the DNA polymerase HolA subunit family.</text>
</comment>
<dbReference type="Gene3D" id="1.20.272.10">
    <property type="match status" value="1"/>
</dbReference>
<proteinExistence type="inferred from homology"/>
<dbReference type="AlphaFoldDB" id="A0A523QG94"/>
<dbReference type="GO" id="GO:0009360">
    <property type="term" value="C:DNA polymerase III complex"/>
    <property type="evidence" value="ECO:0007669"/>
    <property type="project" value="InterPro"/>
</dbReference>
<feature type="domain" description="DNA polymerase III delta N-terminal" evidence="9">
    <location>
        <begin position="19"/>
        <end position="133"/>
    </location>
</feature>
<dbReference type="SUPFAM" id="SSF52540">
    <property type="entry name" value="P-loop containing nucleoside triphosphate hydrolases"/>
    <property type="match status" value="1"/>
</dbReference>
<reference evidence="11 12" key="1">
    <citation type="submission" date="2019-03" db="EMBL/GenBank/DDBJ databases">
        <title>Metabolic potential of uncultured bacteria and archaea associated with petroleum seepage in deep-sea sediments.</title>
        <authorList>
            <person name="Dong X."/>
            <person name="Hubert C."/>
        </authorList>
    </citation>
    <scope>NUCLEOTIDE SEQUENCE [LARGE SCALE GENOMIC DNA]</scope>
    <source>
        <strain evidence="11">E44_bin92</strain>
    </source>
</reference>
<evidence type="ECO:0000256" key="1">
    <source>
        <dbReference type="ARBA" id="ARBA00012417"/>
    </source>
</evidence>
<evidence type="ECO:0000259" key="10">
    <source>
        <dbReference type="Pfam" id="PF21694"/>
    </source>
</evidence>
<dbReference type="InterPro" id="IPR048466">
    <property type="entry name" value="DNA_pol3_delta-like_C"/>
</dbReference>
<organism evidence="11 12">
    <name type="scientific">Aerophobetes bacterium</name>
    <dbReference type="NCBI Taxonomy" id="2030807"/>
    <lineage>
        <taxon>Bacteria</taxon>
        <taxon>Candidatus Aerophobota</taxon>
    </lineage>
</organism>
<name>A0A523QG94_UNCAE</name>
<evidence type="ECO:0000256" key="4">
    <source>
        <dbReference type="ARBA" id="ARBA00022695"/>
    </source>
</evidence>
<dbReference type="GO" id="GO:0003677">
    <property type="term" value="F:DNA binding"/>
    <property type="evidence" value="ECO:0007669"/>
    <property type="project" value="InterPro"/>
</dbReference>
<dbReference type="InterPro" id="IPR010372">
    <property type="entry name" value="DNA_pol3_delta_N"/>
</dbReference>
<dbReference type="GO" id="GO:0006261">
    <property type="term" value="P:DNA-templated DNA replication"/>
    <property type="evidence" value="ECO:0007669"/>
    <property type="project" value="TreeGrafter"/>
</dbReference>
<evidence type="ECO:0000256" key="2">
    <source>
        <dbReference type="ARBA" id="ARBA00017703"/>
    </source>
</evidence>
<evidence type="ECO:0000256" key="6">
    <source>
        <dbReference type="ARBA" id="ARBA00022932"/>
    </source>
</evidence>
<dbReference type="Pfam" id="PF06144">
    <property type="entry name" value="DNA_pol3_delta"/>
    <property type="match status" value="1"/>
</dbReference>
<evidence type="ECO:0000256" key="5">
    <source>
        <dbReference type="ARBA" id="ARBA00022705"/>
    </source>
</evidence>
<dbReference type="NCBIfam" id="TIGR01128">
    <property type="entry name" value="holA"/>
    <property type="match status" value="1"/>
</dbReference>
<dbReference type="Pfam" id="PF21694">
    <property type="entry name" value="DNA_pol3_delta_C"/>
    <property type="match status" value="1"/>
</dbReference>
<evidence type="ECO:0000256" key="7">
    <source>
        <dbReference type="ARBA" id="ARBA00034754"/>
    </source>
</evidence>
<dbReference type="PANTHER" id="PTHR34388">
    <property type="entry name" value="DNA POLYMERASE III SUBUNIT DELTA"/>
    <property type="match status" value="1"/>
</dbReference>